<dbReference type="InterPro" id="IPR036097">
    <property type="entry name" value="HisK_dim/P_sf"/>
</dbReference>
<dbReference type="SMART" id="SM00388">
    <property type="entry name" value="HisKA"/>
    <property type="match status" value="1"/>
</dbReference>
<dbReference type="PANTHER" id="PTHR43065:SF42">
    <property type="entry name" value="TWO-COMPONENT SENSOR PPRA"/>
    <property type="match status" value="1"/>
</dbReference>
<dbReference type="InterPro" id="IPR003661">
    <property type="entry name" value="HisK_dim/P_dom"/>
</dbReference>
<name>A0A8J3B0M7_9BURK</name>
<dbReference type="EMBL" id="BMDP01000001">
    <property type="protein sequence ID" value="GGI52853.1"/>
    <property type="molecule type" value="Genomic_DNA"/>
</dbReference>
<comment type="caution">
    <text evidence="6">The sequence shown here is derived from an EMBL/GenBank/DDBJ whole genome shotgun (WGS) entry which is preliminary data.</text>
</comment>
<keyword evidence="6" id="KW-0418">Kinase</keyword>
<dbReference type="EC" id="2.7.13.3" evidence="2"/>
<dbReference type="InterPro" id="IPR004358">
    <property type="entry name" value="Sig_transdc_His_kin-like_C"/>
</dbReference>
<dbReference type="InterPro" id="IPR036890">
    <property type="entry name" value="HATPase_C_sf"/>
</dbReference>
<feature type="domain" description="Histidine kinase" evidence="5">
    <location>
        <begin position="378"/>
        <end position="594"/>
    </location>
</feature>
<evidence type="ECO:0000256" key="3">
    <source>
        <dbReference type="ARBA" id="ARBA00022553"/>
    </source>
</evidence>
<keyword evidence="7" id="KW-1185">Reference proteome</keyword>
<dbReference type="InterPro" id="IPR005467">
    <property type="entry name" value="His_kinase_dom"/>
</dbReference>
<gene>
    <name evidence="6" type="ORF">GCM10011430_00270</name>
</gene>
<dbReference type="SMART" id="SM00387">
    <property type="entry name" value="HATPase_c"/>
    <property type="match status" value="1"/>
</dbReference>
<dbReference type="PROSITE" id="PS50109">
    <property type="entry name" value="HIS_KIN"/>
    <property type="match status" value="1"/>
</dbReference>
<dbReference type="PRINTS" id="PR00344">
    <property type="entry name" value="BCTRLSENSOR"/>
</dbReference>
<dbReference type="PANTHER" id="PTHR43065">
    <property type="entry name" value="SENSOR HISTIDINE KINASE"/>
    <property type="match status" value="1"/>
</dbReference>
<proteinExistence type="predicted"/>
<dbReference type="Proteomes" id="UP000627205">
    <property type="component" value="Unassembled WGS sequence"/>
</dbReference>
<dbReference type="CDD" id="cd00082">
    <property type="entry name" value="HisKA"/>
    <property type="match status" value="1"/>
</dbReference>
<keyword evidence="4" id="KW-0472">Membrane</keyword>
<dbReference type="SUPFAM" id="SSF55874">
    <property type="entry name" value="ATPase domain of HSP90 chaperone/DNA topoisomerase II/histidine kinase"/>
    <property type="match status" value="1"/>
</dbReference>
<accession>A0A8J3B0M7</accession>
<sequence>MRTGHDDRKTILLLNPSDTLSVDIHVTDRAMFDVFKKSPQQISILSENVMPQTEPAGELERDTVALLEKKYRGIDIDLVMARGETAVAFMERYGNRIWPGVSAMYFSVSDMSPYFYRHPAGMSGIFIGHDSAGNLDLIRRLQPQVRHIIQIVDTQIPDAIRSMQATMAKAVAASKQDIRVNTVQQMELSTLFQKTNHLPENVALLAIAIDDKHSGIFHANGNAIHALSTDFNAPLYGMQQSFLGNGIVGGKMVDLAAHGKQAAEMAMTLLMHPEAKPQFATTIESYCAIDDRQFHRWNMNADALNNRCNRLFHAPSFWELHGRQIVIAVILAALVLLLLLAFELQRRKRIRADEEATRHKVALVHAARLSSVGELTASIVHEINQPLGAILANVSAASMMLSQHTFTETELKAILTDIREDNLRASETIKKLRALLSKHSLEVKPISLNEIVETSRSLLGNLAIRHHATLQIHLQDGLPSVLGDCTHLQQVMINLVSNGMESMDELPPEQRVLRIRTEVNEAGHVVLTVADFGAGIATDALDKIFDSFFTTKEEGMGMGLAIVKTIVEMHHGTITASNSPYGGAVFRVVIPAILS</sequence>
<dbReference type="Gene3D" id="3.30.565.10">
    <property type="entry name" value="Histidine kinase-like ATPase, C-terminal domain"/>
    <property type="match status" value="1"/>
</dbReference>
<dbReference type="SUPFAM" id="SSF47384">
    <property type="entry name" value="Homodimeric domain of signal transducing histidine kinase"/>
    <property type="match status" value="1"/>
</dbReference>
<dbReference type="Gene3D" id="1.10.287.130">
    <property type="match status" value="1"/>
</dbReference>
<keyword evidence="6" id="KW-0808">Transferase</keyword>
<keyword evidence="4" id="KW-1133">Transmembrane helix</keyword>
<dbReference type="AlphaFoldDB" id="A0A8J3B0M7"/>
<evidence type="ECO:0000259" key="5">
    <source>
        <dbReference type="PROSITE" id="PS50109"/>
    </source>
</evidence>
<dbReference type="Pfam" id="PF02518">
    <property type="entry name" value="HATPase_c"/>
    <property type="match status" value="1"/>
</dbReference>
<evidence type="ECO:0000256" key="4">
    <source>
        <dbReference type="SAM" id="Phobius"/>
    </source>
</evidence>
<evidence type="ECO:0000256" key="2">
    <source>
        <dbReference type="ARBA" id="ARBA00012438"/>
    </source>
</evidence>
<keyword evidence="3" id="KW-0597">Phosphoprotein</keyword>
<dbReference type="GO" id="GO:0000155">
    <property type="term" value="F:phosphorelay sensor kinase activity"/>
    <property type="evidence" value="ECO:0007669"/>
    <property type="project" value="InterPro"/>
</dbReference>
<organism evidence="6 7">
    <name type="scientific">Oxalicibacterium solurbis</name>
    <dbReference type="NCBI Taxonomy" id="69280"/>
    <lineage>
        <taxon>Bacteria</taxon>
        <taxon>Pseudomonadati</taxon>
        <taxon>Pseudomonadota</taxon>
        <taxon>Betaproteobacteria</taxon>
        <taxon>Burkholderiales</taxon>
        <taxon>Oxalobacteraceae</taxon>
        <taxon>Oxalicibacterium</taxon>
    </lineage>
</organism>
<reference evidence="6" key="1">
    <citation type="journal article" date="2014" name="Int. J. Syst. Evol. Microbiol.">
        <title>Complete genome sequence of Corynebacterium casei LMG S-19264T (=DSM 44701T), isolated from a smear-ripened cheese.</title>
        <authorList>
            <consortium name="US DOE Joint Genome Institute (JGI-PGF)"/>
            <person name="Walter F."/>
            <person name="Albersmeier A."/>
            <person name="Kalinowski J."/>
            <person name="Ruckert C."/>
        </authorList>
    </citation>
    <scope>NUCLEOTIDE SEQUENCE</scope>
    <source>
        <strain evidence="6">CCM 7664</strain>
    </source>
</reference>
<feature type="transmembrane region" description="Helical" evidence="4">
    <location>
        <begin position="325"/>
        <end position="342"/>
    </location>
</feature>
<dbReference type="InterPro" id="IPR003594">
    <property type="entry name" value="HATPase_dom"/>
</dbReference>
<protein>
    <recommendedName>
        <fullName evidence="2">histidine kinase</fullName>
        <ecNumber evidence="2">2.7.13.3</ecNumber>
    </recommendedName>
</protein>
<comment type="catalytic activity">
    <reaction evidence="1">
        <text>ATP + protein L-histidine = ADP + protein N-phospho-L-histidine.</text>
        <dbReference type="EC" id="2.7.13.3"/>
    </reaction>
</comment>
<evidence type="ECO:0000313" key="6">
    <source>
        <dbReference type="EMBL" id="GGI52853.1"/>
    </source>
</evidence>
<keyword evidence="4" id="KW-0812">Transmembrane</keyword>
<evidence type="ECO:0000313" key="7">
    <source>
        <dbReference type="Proteomes" id="UP000627205"/>
    </source>
</evidence>
<dbReference type="Gene3D" id="3.40.50.2300">
    <property type="match status" value="1"/>
</dbReference>
<evidence type="ECO:0000256" key="1">
    <source>
        <dbReference type="ARBA" id="ARBA00000085"/>
    </source>
</evidence>
<reference evidence="6" key="2">
    <citation type="submission" date="2020-09" db="EMBL/GenBank/DDBJ databases">
        <authorList>
            <person name="Sun Q."/>
            <person name="Sedlacek I."/>
        </authorList>
    </citation>
    <scope>NUCLEOTIDE SEQUENCE</scope>
    <source>
        <strain evidence="6">CCM 7664</strain>
    </source>
</reference>